<dbReference type="EMBL" id="KQ947430">
    <property type="protein sequence ID" value="KUJ10053.1"/>
    <property type="molecule type" value="Genomic_DNA"/>
</dbReference>
<gene>
    <name evidence="1" type="ORF">LY89DRAFT_760883</name>
</gene>
<dbReference type="RefSeq" id="XP_018064408.1">
    <property type="nucleotide sequence ID" value="XM_018221528.1"/>
</dbReference>
<keyword evidence="2" id="KW-1185">Reference proteome</keyword>
<accession>A0A132BCS4</accession>
<protein>
    <recommendedName>
        <fullName evidence="3">Peroxiredoxin C-terminal domain-containing protein</fullName>
    </recommendedName>
</protein>
<evidence type="ECO:0000313" key="2">
    <source>
        <dbReference type="Proteomes" id="UP000070700"/>
    </source>
</evidence>
<dbReference type="InterPro" id="IPR036249">
    <property type="entry name" value="Thioredoxin-like_sf"/>
</dbReference>
<evidence type="ECO:0000313" key="1">
    <source>
        <dbReference type="EMBL" id="KUJ10053.1"/>
    </source>
</evidence>
<sequence length="128" mass="14866">MESHRKIEFPIIVDERVIVVRLYNIRNIDKIIRVLNSLQAYTRNPRIVTPVDWQLGDGVYFRPEDPTIFKEQRGTVEEKFGLPYMKFTSLPEDQFQSLGKNPTQPHPIARFDIELAGRKLGEGARLGE</sequence>
<name>A0A132BCS4_MOLSC</name>
<dbReference type="InParanoid" id="A0A132BCS4"/>
<dbReference type="Gene3D" id="3.30.1020.10">
    <property type="entry name" value="Antioxidant, Horf6, Chain A, domain2"/>
    <property type="match status" value="1"/>
</dbReference>
<organism evidence="1 2">
    <name type="scientific">Mollisia scopiformis</name>
    <name type="common">Conifer needle endophyte fungus</name>
    <name type="synonym">Phialocephala scopiformis</name>
    <dbReference type="NCBI Taxonomy" id="149040"/>
    <lineage>
        <taxon>Eukaryota</taxon>
        <taxon>Fungi</taxon>
        <taxon>Dikarya</taxon>
        <taxon>Ascomycota</taxon>
        <taxon>Pezizomycotina</taxon>
        <taxon>Leotiomycetes</taxon>
        <taxon>Helotiales</taxon>
        <taxon>Mollisiaceae</taxon>
        <taxon>Mollisia</taxon>
    </lineage>
</organism>
<dbReference type="SUPFAM" id="SSF52833">
    <property type="entry name" value="Thioredoxin-like"/>
    <property type="match status" value="1"/>
</dbReference>
<dbReference type="GeneID" id="28831254"/>
<dbReference type="KEGG" id="psco:LY89DRAFT_760883"/>
<evidence type="ECO:0008006" key="3">
    <source>
        <dbReference type="Google" id="ProtNLM"/>
    </source>
</evidence>
<proteinExistence type="predicted"/>
<reference evidence="1 2" key="1">
    <citation type="submission" date="2015-10" db="EMBL/GenBank/DDBJ databases">
        <title>Full genome of DAOMC 229536 Phialocephala scopiformis, a fungal endophyte of spruce producing the potent anti-insectan compound rugulosin.</title>
        <authorList>
            <consortium name="DOE Joint Genome Institute"/>
            <person name="Walker A.K."/>
            <person name="Frasz S.L."/>
            <person name="Seifert K.A."/>
            <person name="Miller J.D."/>
            <person name="Mondo S.J."/>
            <person name="Labutti K."/>
            <person name="Lipzen A."/>
            <person name="Dockter R."/>
            <person name="Kennedy M."/>
            <person name="Grigoriev I.V."/>
            <person name="Spatafora J.W."/>
        </authorList>
    </citation>
    <scope>NUCLEOTIDE SEQUENCE [LARGE SCALE GENOMIC DNA]</scope>
    <source>
        <strain evidence="1 2">CBS 120377</strain>
    </source>
</reference>
<dbReference type="Proteomes" id="UP000070700">
    <property type="component" value="Unassembled WGS sequence"/>
</dbReference>
<dbReference type="AlphaFoldDB" id="A0A132BCS4"/>